<name>A0A6A5SUZ2_9PLEO</name>
<dbReference type="OrthoDB" id="24670at2759"/>
<dbReference type="Pfam" id="PF09797">
    <property type="entry name" value="NatB_MDM20"/>
    <property type="match status" value="1"/>
</dbReference>
<gene>
    <name evidence="1" type="ORF">EJ02DRAFT_399997</name>
</gene>
<proteinExistence type="predicted"/>
<sequence>MAYNNWDKLSRAQRDNPKPKFAVGVADKALKKNPKNPFLLAWKADLSLQLNYEPKTVVFQLLQACQQPGLNDTRLLSYTYRLLLEANRRHNDDGLCITSVGNEGFKIWQNAAKALDRKSDRQDLWSMLAGAALREDCWEDFRLAVFNYNKTTKESDEEASVKKHTYYTQIVAIQLAAELQDISANDNGQKLQTQFDVARLMMKRAYEASPDDPIAVKDIRDLRFMCEIFARQHKCNELWELLAYPPTTLRVLMRTHKDDLISLKTRLLLQQQDWLLLEKHCSDSLKETLMDLNVAQGSKRLWELCAWRNDIWQGLLQAIRFNRSHSEGVDIVSKLLDDSFGAGLRALDRPLRKTYLSLRQFIGTAMFSDCKDYWEHHSSLATCFDDLRPFVQDFNIEQKKDIRDFMLTHTMAIAKEKRPGNDVFPVAMQNVIKFEYLFTTSLPQWPLYETVIGNTTQICKKWPDECSIDSLAIYALLNIHHLVMCLEEGKNPFGVTPNSRILLQAAMLSRHLVAQDKQKRNRPLILLAARLHLNLGLGKCAFQLYSHLKCKEMLLDTLSPYVLSRISLTHPFDVKGYQGFSADEELEKVISTIERMEKKTESYLYADMKSFAWDQAMDMLQLKRKLGSSLTKHICTTERRRIARLRGESTDKLPVLDYRAYHCVSDNVDRTIFLNCEHTLATGPLPYIMPNTIPNVGWMIDSYNIWDANSRFLYKEGPLVDCFDAKRANTAPGHRQDSKSNMTPAESAITMLWDGIRVVIDEMTSRKSHEAELPMLLKGLLEDIQAMRMAMEKLRMPGSTGLNPEDEPTLFHENMLISCYTKLEVVRALNKMIEHLREKVVNTKSSHHLKSKLPENWVSDVASETQTCYEAIRDVARSYIHLIKERGEVAIKAQVRWGTTGKYLSELLTNDDVNFYAGEYVDNALQAWKGVLEVKLK</sequence>
<evidence type="ECO:0000313" key="2">
    <source>
        <dbReference type="Proteomes" id="UP000800038"/>
    </source>
</evidence>
<protein>
    <submittedName>
        <fullName evidence="1">Uncharacterized protein</fullName>
    </submittedName>
</protein>
<dbReference type="EMBL" id="ML976023">
    <property type="protein sequence ID" value="KAF1943638.1"/>
    <property type="molecule type" value="Genomic_DNA"/>
</dbReference>
<dbReference type="Proteomes" id="UP000800038">
    <property type="component" value="Unassembled WGS sequence"/>
</dbReference>
<dbReference type="AlphaFoldDB" id="A0A6A5SUZ2"/>
<dbReference type="InterPro" id="IPR019183">
    <property type="entry name" value="NAA25_NatB_aux_su"/>
</dbReference>
<accession>A0A6A5SUZ2</accession>
<organism evidence="1 2">
    <name type="scientific">Clathrospora elynae</name>
    <dbReference type="NCBI Taxonomy" id="706981"/>
    <lineage>
        <taxon>Eukaryota</taxon>
        <taxon>Fungi</taxon>
        <taxon>Dikarya</taxon>
        <taxon>Ascomycota</taxon>
        <taxon>Pezizomycotina</taxon>
        <taxon>Dothideomycetes</taxon>
        <taxon>Pleosporomycetidae</taxon>
        <taxon>Pleosporales</taxon>
        <taxon>Diademaceae</taxon>
        <taxon>Clathrospora</taxon>
    </lineage>
</organism>
<keyword evidence="2" id="KW-1185">Reference proteome</keyword>
<reference evidence="1" key="1">
    <citation type="journal article" date="2020" name="Stud. Mycol.">
        <title>101 Dothideomycetes genomes: a test case for predicting lifestyles and emergence of pathogens.</title>
        <authorList>
            <person name="Haridas S."/>
            <person name="Albert R."/>
            <person name="Binder M."/>
            <person name="Bloem J."/>
            <person name="Labutti K."/>
            <person name="Salamov A."/>
            <person name="Andreopoulos B."/>
            <person name="Baker S."/>
            <person name="Barry K."/>
            <person name="Bills G."/>
            <person name="Bluhm B."/>
            <person name="Cannon C."/>
            <person name="Castanera R."/>
            <person name="Culley D."/>
            <person name="Daum C."/>
            <person name="Ezra D."/>
            <person name="Gonzalez J."/>
            <person name="Henrissat B."/>
            <person name="Kuo A."/>
            <person name="Liang C."/>
            <person name="Lipzen A."/>
            <person name="Lutzoni F."/>
            <person name="Magnuson J."/>
            <person name="Mondo S."/>
            <person name="Nolan M."/>
            <person name="Ohm R."/>
            <person name="Pangilinan J."/>
            <person name="Park H.-J."/>
            <person name="Ramirez L."/>
            <person name="Alfaro M."/>
            <person name="Sun H."/>
            <person name="Tritt A."/>
            <person name="Yoshinaga Y."/>
            <person name="Zwiers L.-H."/>
            <person name="Turgeon B."/>
            <person name="Goodwin S."/>
            <person name="Spatafora J."/>
            <person name="Crous P."/>
            <person name="Grigoriev I."/>
        </authorList>
    </citation>
    <scope>NUCLEOTIDE SEQUENCE</scope>
    <source>
        <strain evidence="1">CBS 161.51</strain>
    </source>
</reference>
<evidence type="ECO:0000313" key="1">
    <source>
        <dbReference type="EMBL" id="KAF1943638.1"/>
    </source>
</evidence>